<evidence type="ECO:0000313" key="3">
    <source>
        <dbReference type="EMBL" id="ROL48652.1"/>
    </source>
</evidence>
<keyword evidence="4" id="KW-1185">Reference proteome</keyword>
<organism evidence="3 4">
    <name type="scientific">Anabarilius grahami</name>
    <name type="common">Kanglang fish</name>
    <name type="synonym">Barilius grahami</name>
    <dbReference type="NCBI Taxonomy" id="495550"/>
    <lineage>
        <taxon>Eukaryota</taxon>
        <taxon>Metazoa</taxon>
        <taxon>Chordata</taxon>
        <taxon>Craniata</taxon>
        <taxon>Vertebrata</taxon>
        <taxon>Euteleostomi</taxon>
        <taxon>Actinopterygii</taxon>
        <taxon>Neopterygii</taxon>
        <taxon>Teleostei</taxon>
        <taxon>Ostariophysi</taxon>
        <taxon>Cypriniformes</taxon>
        <taxon>Xenocyprididae</taxon>
        <taxon>Xenocypridinae</taxon>
        <taxon>Xenocypridinae incertae sedis</taxon>
        <taxon>Anabarilius</taxon>
    </lineage>
</organism>
<dbReference type="PANTHER" id="PTHR46599">
    <property type="entry name" value="PIGGYBAC TRANSPOSABLE ELEMENT-DERIVED PROTEIN 4"/>
    <property type="match status" value="1"/>
</dbReference>
<dbReference type="Pfam" id="PF13843">
    <property type="entry name" value="DDE_Tnp_1_7"/>
    <property type="match status" value="1"/>
</dbReference>
<evidence type="ECO:0000313" key="4">
    <source>
        <dbReference type="Proteomes" id="UP000281406"/>
    </source>
</evidence>
<sequence>MASEDFTGHLTGDAAFSEEKPDAVELCKLDATEPGVNETNPQNSLMEGHQMELEEVETHQEEMEEDLDLGQQPDVDQGNSPEKGSPSDQGEEENCVQEHCEQKDARKPEKSEDKSNAEDMAHSSDELVIAKVEDFTNEMAIDVDQTEVRDGKMEVDRPQDAGKLLAKPIKKEKTEPSAVQTHPVLKTELKPQVAQTSIAIAVKVKDEPMDEEYEKASATLENIKDEPDTAAEFNQTPDAIKISAVFSVGGNATTIAPAVVPAKAAPVPTLSLRPLAPANPIGVVCTGCNKVLLKGQTAFQRKGCPKLYCSPQCLCSTSTMVVKIPQKKQCYHCLKDIIDPKDVVNAPVDMSGTLKEFCSQKCLGALNFKCSVCQKAGMKESAAAVKRRCENDIDLMPVAKKARTNGLSTQSWKTEKVVDLVQQTLRFLPAREPGPQMKSTDSHSPLSLFKMFFTDSAVSTLCYNTNAQAARSIARGRKYKWTDVTVDEMYRYFGLIFYMGMVKLSSISDYWRQGTLFSVPFPATIMSRDRYRTVSWNMHMSHPEADKENDKKKGTDEYDRLFRVKPLLETIRLACKTVYHPRRNLAVDERMVACKMNTGMTQYMKAKPTKWGFKLFVLADSSNGYTVDFSVYTGKNGKASGHGLPYDTVMSLLEKKMLGSGYHVYMDNFYTSPKLLKDLLAMKYGACGTYRDYRKDSPQNAANSLTKKSTRGSIRWIRDGPLVFVKWMDTREVSICSTIHPAYNGDIVQRRVKAEATWSLKTYPCPAPIVAYNQHMGGVDLSDQLLQYYTAQHKTLKWYRKIFLHLLDIAATNAYTIHKELYGNVTHKEFMEQLIAELCGVSLKTERKRTSSDHVPVPGAQLSSDTRKIASAGRRICVHCKAVHGKKQQTPWKCQACDVHLCLQLTRNCFQEWHKSL</sequence>
<name>A0A3N0YR24_ANAGA</name>
<feature type="compositionally biased region" description="Basic and acidic residues" evidence="1">
    <location>
        <begin position="49"/>
        <end position="61"/>
    </location>
</feature>
<reference evidence="3 4" key="1">
    <citation type="submission" date="2018-10" db="EMBL/GenBank/DDBJ databases">
        <title>Genome assembly for a Yunnan-Guizhou Plateau 3E fish, Anabarilius grahami (Regan), and its evolutionary and genetic applications.</title>
        <authorList>
            <person name="Jiang W."/>
        </authorList>
    </citation>
    <scope>NUCLEOTIDE SEQUENCE [LARGE SCALE GENOMIC DNA]</scope>
    <source>
        <strain evidence="3">AG-KIZ</strain>
        <tissue evidence="3">Muscle</tissue>
    </source>
</reference>
<feature type="region of interest" description="Disordered" evidence="1">
    <location>
        <begin position="1"/>
        <end position="20"/>
    </location>
</feature>
<dbReference type="Proteomes" id="UP000281406">
    <property type="component" value="Unassembled WGS sequence"/>
</dbReference>
<accession>A0A3N0YR24</accession>
<proteinExistence type="predicted"/>
<feature type="region of interest" description="Disordered" evidence="1">
    <location>
        <begin position="25"/>
        <end position="126"/>
    </location>
</feature>
<dbReference type="AlphaFoldDB" id="A0A3N0YR24"/>
<dbReference type="EMBL" id="RJVU01028973">
    <property type="protein sequence ID" value="ROL48652.1"/>
    <property type="molecule type" value="Genomic_DNA"/>
</dbReference>
<comment type="caution">
    <text evidence="3">The sequence shown here is derived from an EMBL/GenBank/DDBJ whole genome shotgun (WGS) entry which is preliminary data.</text>
</comment>
<evidence type="ECO:0000256" key="1">
    <source>
        <dbReference type="SAM" id="MobiDB-lite"/>
    </source>
</evidence>
<gene>
    <name evidence="3" type="ORF">DPX16_7588</name>
</gene>
<feature type="compositionally biased region" description="Polar residues" evidence="1">
    <location>
        <begin position="77"/>
        <end position="88"/>
    </location>
</feature>
<dbReference type="OrthoDB" id="9986773at2759"/>
<feature type="compositionally biased region" description="Basic and acidic residues" evidence="1">
    <location>
        <begin position="96"/>
        <end position="125"/>
    </location>
</feature>
<dbReference type="SUPFAM" id="SSF57716">
    <property type="entry name" value="Glucocorticoid receptor-like (DNA-binding domain)"/>
    <property type="match status" value="1"/>
</dbReference>
<feature type="domain" description="PiggyBac transposable element-derived protein" evidence="2">
    <location>
        <begin position="444"/>
        <end position="815"/>
    </location>
</feature>
<dbReference type="PANTHER" id="PTHR46599:SF3">
    <property type="entry name" value="PIGGYBAC TRANSPOSABLE ELEMENT-DERIVED PROTEIN 4"/>
    <property type="match status" value="1"/>
</dbReference>
<evidence type="ECO:0000259" key="2">
    <source>
        <dbReference type="Pfam" id="PF13843"/>
    </source>
</evidence>
<dbReference type="InterPro" id="IPR029526">
    <property type="entry name" value="PGBD"/>
</dbReference>
<protein>
    <submittedName>
        <fullName evidence="3">PiggyBac transposable element-derived protein 4</fullName>
    </submittedName>
</protein>